<dbReference type="Gene3D" id="2.60.40.10">
    <property type="entry name" value="Immunoglobulins"/>
    <property type="match status" value="1"/>
</dbReference>
<dbReference type="SUPFAM" id="SSF49265">
    <property type="entry name" value="Fibronectin type III"/>
    <property type="match status" value="1"/>
</dbReference>
<evidence type="ECO:0000259" key="2">
    <source>
        <dbReference type="PROSITE" id="PS50853"/>
    </source>
</evidence>
<dbReference type="InterPro" id="IPR013783">
    <property type="entry name" value="Ig-like_fold"/>
</dbReference>
<dbReference type="InterPro" id="IPR003961">
    <property type="entry name" value="FN3_dom"/>
</dbReference>
<dbReference type="STRING" id="411463.EUBVEN_01687"/>
<dbReference type="HOGENOM" id="CLU_427442_0_0_9"/>
<feature type="domain" description="Fibronectin type-III" evidence="2">
    <location>
        <begin position="549"/>
        <end position="647"/>
    </location>
</feature>
<dbReference type="OrthoDB" id="2053604at2"/>
<dbReference type="SUPFAM" id="SSF49373">
    <property type="entry name" value="Invasin/intimin cell-adhesion fragments"/>
    <property type="match status" value="1"/>
</dbReference>
<evidence type="ECO:0000313" key="3">
    <source>
        <dbReference type="EMBL" id="EDM50907.1"/>
    </source>
</evidence>
<comment type="caution">
    <text evidence="3">The sequence shown here is derived from an EMBL/GenBank/DDBJ whole genome shotgun (WGS) entry which is preliminary data.</text>
</comment>
<gene>
    <name evidence="3" type="ORF">EUBVEN_01687</name>
</gene>
<organism evidence="3 4">
    <name type="scientific">Eubacterium ventriosum ATCC 27560</name>
    <dbReference type="NCBI Taxonomy" id="411463"/>
    <lineage>
        <taxon>Bacteria</taxon>
        <taxon>Bacillati</taxon>
        <taxon>Bacillota</taxon>
        <taxon>Clostridia</taxon>
        <taxon>Eubacteriales</taxon>
        <taxon>Eubacteriaceae</taxon>
        <taxon>Eubacterium</taxon>
    </lineage>
</organism>
<feature type="chain" id="PRO_5002690285" evidence="1">
    <location>
        <begin position="28"/>
        <end position="647"/>
    </location>
</feature>
<proteinExistence type="predicted"/>
<dbReference type="InterPro" id="IPR036116">
    <property type="entry name" value="FN3_sf"/>
</dbReference>
<dbReference type="PROSITE" id="PS50853">
    <property type="entry name" value="FN3"/>
    <property type="match status" value="1"/>
</dbReference>
<dbReference type="AlphaFoldDB" id="A5Z7K0"/>
<evidence type="ECO:0000256" key="1">
    <source>
        <dbReference type="SAM" id="SignalP"/>
    </source>
</evidence>
<dbReference type="Gene3D" id="2.60.40.1080">
    <property type="match status" value="2"/>
</dbReference>
<keyword evidence="1" id="KW-0732">Signal</keyword>
<reference evidence="3 4" key="2">
    <citation type="submission" date="2007-04" db="EMBL/GenBank/DDBJ databases">
        <title>Draft genome sequence of Eubacterium ventriosum (ATCC 27560).</title>
        <authorList>
            <person name="Sudarsanam P."/>
            <person name="Ley R."/>
            <person name="Guruge J."/>
            <person name="Turnbaugh P.J."/>
            <person name="Mahowald M."/>
            <person name="Liep D."/>
            <person name="Gordon J."/>
        </authorList>
    </citation>
    <scope>NUCLEOTIDE SEQUENCE [LARGE SCALE GENOMIC DNA]</scope>
    <source>
        <strain evidence="3 4">ATCC 27560</strain>
    </source>
</reference>
<reference evidence="3 4" key="1">
    <citation type="submission" date="2007-03" db="EMBL/GenBank/DDBJ databases">
        <authorList>
            <person name="Fulton L."/>
            <person name="Clifton S."/>
            <person name="Fulton B."/>
            <person name="Xu J."/>
            <person name="Minx P."/>
            <person name="Pepin K.H."/>
            <person name="Johnson M."/>
            <person name="Thiruvilangam P."/>
            <person name="Bhonagiri V."/>
            <person name="Nash W.E."/>
            <person name="Mardis E.R."/>
            <person name="Wilson R.K."/>
        </authorList>
    </citation>
    <scope>NUCLEOTIDE SEQUENCE [LARGE SCALE GENOMIC DNA]</scope>
    <source>
        <strain evidence="3 4">ATCC 27560</strain>
    </source>
</reference>
<protein>
    <submittedName>
        <fullName evidence="3">Bacterial group 2 Ig-like protein</fullName>
    </submittedName>
</protein>
<evidence type="ECO:0000313" key="4">
    <source>
        <dbReference type="Proteomes" id="UP000006000"/>
    </source>
</evidence>
<sequence length="647" mass="73477">MKKKILMMVLMLLLVTTMMHSPEKAIAAEEGKVQIWSNTHNERIEHRSIAVGDSNPNFSIRITPEGTAYGNALWTTNNTATAEVTGDESGATVQGKAEGSTRLNLSVDTTKYGRLSYDCIISIYTPINDVSGKIKKATKLYRGADSDSWVRTEKVRIGQSFVIKGSCGDYYYITMPDDYKFDDERKQREAYVAKSDVHIPVTSIKVSKDNIVMKKNESEHIQTELLPELASDRTYVYKTTNGNIAMVDQNGMIKSTGEGFAVVSSNATTDGKTAECRVSVYSPINPVNGTTMEHARLYEGADTSCRIRKDNAGKNEKLKVIGKCGNFYYVEMQDNHFGEGDNRAFISKSDVYIPVERIELSESNLILNINQKKKIMVKIYPEIATDKSVRFYSKMGNAKVDVEGIVSVSRLDEDIIWAETKSGITTNECTVQVLSDKIIEKLDPQGTFKISSLKTDLDGNHVTFSKCKGASEYIVFRKGRKGGWKDIYYIYNNDSKNQRHVFDMGAKPGEKYSYKVLGYYKYITYENGRLVTKRISKAVESGSITTGEPTLNTKIVRNKKKKIKYIQLNWNKMSYDYGGKHQKTEYELQRKEGKGKRKKIKTFNEKTLSYKDKNVKKNKEYTYYLRAFYKTGKKNEFPEKKIKIKTK</sequence>
<dbReference type="EMBL" id="AAVL02000035">
    <property type="protein sequence ID" value="EDM50907.1"/>
    <property type="molecule type" value="Genomic_DNA"/>
</dbReference>
<name>A5Z7K0_9FIRM</name>
<dbReference type="Pfam" id="PF02368">
    <property type="entry name" value="Big_2"/>
    <property type="match status" value="1"/>
</dbReference>
<accession>A5Z7K0</accession>
<dbReference type="RefSeq" id="WP_005363115.1">
    <property type="nucleotide sequence ID" value="NZ_DS264285.1"/>
</dbReference>
<dbReference type="SMART" id="SM00635">
    <property type="entry name" value="BID_2"/>
    <property type="match status" value="1"/>
</dbReference>
<dbReference type="Proteomes" id="UP000006000">
    <property type="component" value="Unassembled WGS sequence"/>
</dbReference>
<dbReference type="InterPro" id="IPR008964">
    <property type="entry name" value="Invasin/intimin_cell_adhesion"/>
</dbReference>
<feature type="signal peptide" evidence="1">
    <location>
        <begin position="1"/>
        <end position="27"/>
    </location>
</feature>
<dbReference type="InterPro" id="IPR003343">
    <property type="entry name" value="Big_2"/>
</dbReference>